<dbReference type="GO" id="GO:0015031">
    <property type="term" value="P:protein transport"/>
    <property type="evidence" value="ECO:0007669"/>
    <property type="project" value="InterPro"/>
</dbReference>
<dbReference type="Proteomes" id="UP000242432">
    <property type="component" value="Unassembled WGS sequence"/>
</dbReference>
<accession>A0A1T4V250</accession>
<dbReference type="Gene3D" id="1.20.58.90">
    <property type="match status" value="1"/>
</dbReference>
<evidence type="ECO:0008006" key="3">
    <source>
        <dbReference type="Google" id="ProtNLM"/>
    </source>
</evidence>
<keyword evidence="2" id="KW-1185">Reference proteome</keyword>
<sequence length="263" mass="29469">MTQINNVYGANSINLDGIDLKSMSPFTAAALVQLEIAKTNKDSATRYINEMKSQNDQARKFMEQADALKAINSNPAYAKYNLPEDLEAMKKTLADVEYVEKTYEKMEAQIADGTLKADKNGLYTMDKTTDDKLHDFVNKAGHSNFPNIVRTADGSFDNLHFKYELDDGLKEIKQYKEFLTSMIKSVENGTIPKDMLGKGKTLDTNNINSLITSLQHKAENCNSDNQTQMVKLQDKMGQYNAYVSGSSDMIKTGSQLQQSILRN</sequence>
<dbReference type="STRING" id="83771.SAMN02910357_01252"/>
<dbReference type="EMBL" id="FUXX01000006">
    <property type="protein sequence ID" value="SKA58967.1"/>
    <property type="molecule type" value="Genomic_DNA"/>
</dbReference>
<dbReference type="AlphaFoldDB" id="A0A1T4V250"/>
<dbReference type="RefSeq" id="WP_078928133.1">
    <property type="nucleotide sequence ID" value="NZ_FUXX01000006.1"/>
</dbReference>
<evidence type="ECO:0000313" key="2">
    <source>
        <dbReference type="Proteomes" id="UP000242432"/>
    </source>
</evidence>
<reference evidence="2" key="1">
    <citation type="submission" date="2017-02" db="EMBL/GenBank/DDBJ databases">
        <authorList>
            <person name="Varghese N."/>
            <person name="Submissions S."/>
        </authorList>
    </citation>
    <scope>NUCLEOTIDE SEQUENCE [LARGE SCALE GENOMIC DNA]</scope>
    <source>
        <strain evidence="2">DSM 3072</strain>
    </source>
</reference>
<proteinExistence type="predicted"/>
<gene>
    <name evidence="1" type="ORF">SAMN02745213_00564</name>
</gene>
<organism evidence="1 2">
    <name type="scientific">Succinivibrio dextrinosolvens DSM 3072</name>
    <dbReference type="NCBI Taxonomy" id="1123324"/>
    <lineage>
        <taxon>Bacteria</taxon>
        <taxon>Pseudomonadati</taxon>
        <taxon>Pseudomonadota</taxon>
        <taxon>Gammaproteobacteria</taxon>
        <taxon>Aeromonadales</taxon>
        <taxon>Succinivibrionaceae</taxon>
        <taxon>Succinivibrio</taxon>
    </lineage>
</organism>
<dbReference type="InterPro" id="IPR037203">
    <property type="entry name" value="T3SS_needle-like_sf"/>
</dbReference>
<evidence type="ECO:0000313" key="1">
    <source>
        <dbReference type="EMBL" id="SKA58967.1"/>
    </source>
</evidence>
<dbReference type="SUPFAM" id="SSF140129">
    <property type="entry name" value="MxiH-like"/>
    <property type="match status" value="1"/>
</dbReference>
<protein>
    <recommendedName>
        <fullName evidence="3">Flagellin</fullName>
    </recommendedName>
</protein>
<name>A0A1T4V250_9GAMM</name>